<accession>A0A0M3K1U0</accession>
<dbReference type="WBParaSite" id="ASIM_0001484701-mRNA-1">
    <property type="protein sequence ID" value="ASIM_0001484701-mRNA-1"/>
    <property type="gene ID" value="ASIM_0001484701"/>
</dbReference>
<feature type="signal peptide" evidence="1">
    <location>
        <begin position="1"/>
        <end position="20"/>
    </location>
</feature>
<keyword evidence="1" id="KW-0732">Signal</keyword>
<gene>
    <name evidence="2" type="ORF">ASIM_LOCUS14257</name>
</gene>
<organism evidence="4">
    <name type="scientific">Anisakis simplex</name>
    <name type="common">Herring worm</name>
    <dbReference type="NCBI Taxonomy" id="6269"/>
    <lineage>
        <taxon>Eukaryota</taxon>
        <taxon>Metazoa</taxon>
        <taxon>Ecdysozoa</taxon>
        <taxon>Nematoda</taxon>
        <taxon>Chromadorea</taxon>
        <taxon>Rhabditida</taxon>
        <taxon>Spirurina</taxon>
        <taxon>Ascaridomorpha</taxon>
        <taxon>Ascaridoidea</taxon>
        <taxon>Anisakidae</taxon>
        <taxon>Anisakis</taxon>
        <taxon>Anisakis simplex complex</taxon>
    </lineage>
</organism>
<name>A0A0M3K1U0_ANISI</name>
<dbReference type="EMBL" id="UYRR01031675">
    <property type="protein sequence ID" value="VDK51868.1"/>
    <property type="molecule type" value="Genomic_DNA"/>
</dbReference>
<dbReference type="Proteomes" id="UP000267096">
    <property type="component" value="Unassembled WGS sequence"/>
</dbReference>
<evidence type="ECO:0000256" key="1">
    <source>
        <dbReference type="SAM" id="SignalP"/>
    </source>
</evidence>
<dbReference type="AlphaFoldDB" id="A0A0M3K1U0"/>
<reference evidence="2 3" key="2">
    <citation type="submission" date="2018-11" db="EMBL/GenBank/DDBJ databases">
        <authorList>
            <consortium name="Pathogen Informatics"/>
        </authorList>
    </citation>
    <scope>NUCLEOTIDE SEQUENCE [LARGE SCALE GENOMIC DNA]</scope>
</reference>
<evidence type="ECO:0000313" key="2">
    <source>
        <dbReference type="EMBL" id="VDK51868.1"/>
    </source>
</evidence>
<reference evidence="4" key="1">
    <citation type="submission" date="2017-02" db="UniProtKB">
        <authorList>
            <consortium name="WormBaseParasite"/>
        </authorList>
    </citation>
    <scope>IDENTIFICATION</scope>
</reference>
<keyword evidence="3" id="KW-1185">Reference proteome</keyword>
<dbReference type="OrthoDB" id="10525804at2759"/>
<feature type="chain" id="PRO_5043121187" evidence="1">
    <location>
        <begin position="21"/>
        <end position="94"/>
    </location>
</feature>
<protein>
    <submittedName>
        <fullName evidence="2 4">Uncharacterized protein</fullName>
    </submittedName>
</protein>
<proteinExistence type="predicted"/>
<evidence type="ECO:0000313" key="3">
    <source>
        <dbReference type="Proteomes" id="UP000267096"/>
    </source>
</evidence>
<evidence type="ECO:0000313" key="4">
    <source>
        <dbReference type="WBParaSite" id="ASIM_0001484701-mRNA-1"/>
    </source>
</evidence>
<sequence>MKLSSVILIAASLTITITAAMSISSTSTKRFKRSLADCTFADIFLKKVDGCDIKQLYERRKSLDFEEKMAGLLKRKNAGFMQRTAPFLPEIPPG</sequence>